<dbReference type="Proteomes" id="UP001168821">
    <property type="component" value="Unassembled WGS sequence"/>
</dbReference>
<reference evidence="1" key="1">
    <citation type="journal article" date="2023" name="G3 (Bethesda)">
        <title>Whole genome assemblies of Zophobas morio and Tenebrio molitor.</title>
        <authorList>
            <person name="Kaur S."/>
            <person name="Stinson S.A."/>
            <person name="diCenzo G.C."/>
        </authorList>
    </citation>
    <scope>NUCLEOTIDE SEQUENCE</scope>
    <source>
        <strain evidence="1">QUZm001</strain>
    </source>
</reference>
<keyword evidence="2" id="KW-1185">Reference proteome</keyword>
<proteinExistence type="predicted"/>
<protein>
    <submittedName>
        <fullName evidence="1">Uncharacterized protein</fullName>
    </submittedName>
</protein>
<gene>
    <name evidence="1" type="ORF">Zmor_025673</name>
</gene>
<sequence length="107" mass="12725">MILKLIKYDFKVTYTPGKQMYVADTLFRAYLKDPVSDDPELESVVHSVSKHLAITAEKRKVFQEETKEDKVSKLIMKYHLNGWPDSKKTLEEEIKEYWKYKNDVDIH</sequence>
<evidence type="ECO:0000313" key="2">
    <source>
        <dbReference type="Proteomes" id="UP001168821"/>
    </source>
</evidence>
<dbReference type="InterPro" id="IPR050951">
    <property type="entry name" value="Retrovirus_Pol_polyprotein"/>
</dbReference>
<accession>A0AA38HTV8</accession>
<dbReference type="PANTHER" id="PTHR37984">
    <property type="entry name" value="PROTEIN CBG26694"/>
    <property type="match status" value="1"/>
</dbReference>
<name>A0AA38HTV8_9CUCU</name>
<dbReference type="PANTHER" id="PTHR37984:SF8">
    <property type="entry name" value="CCHC-TYPE DOMAIN-CONTAINING PROTEIN"/>
    <property type="match status" value="1"/>
</dbReference>
<organism evidence="1 2">
    <name type="scientific">Zophobas morio</name>
    <dbReference type="NCBI Taxonomy" id="2755281"/>
    <lineage>
        <taxon>Eukaryota</taxon>
        <taxon>Metazoa</taxon>
        <taxon>Ecdysozoa</taxon>
        <taxon>Arthropoda</taxon>
        <taxon>Hexapoda</taxon>
        <taxon>Insecta</taxon>
        <taxon>Pterygota</taxon>
        <taxon>Neoptera</taxon>
        <taxon>Endopterygota</taxon>
        <taxon>Coleoptera</taxon>
        <taxon>Polyphaga</taxon>
        <taxon>Cucujiformia</taxon>
        <taxon>Tenebrionidae</taxon>
        <taxon>Zophobas</taxon>
    </lineage>
</organism>
<evidence type="ECO:0000313" key="1">
    <source>
        <dbReference type="EMBL" id="KAJ3642926.1"/>
    </source>
</evidence>
<dbReference type="EMBL" id="JALNTZ010000008">
    <property type="protein sequence ID" value="KAJ3642926.1"/>
    <property type="molecule type" value="Genomic_DNA"/>
</dbReference>
<dbReference type="AlphaFoldDB" id="A0AA38HTV8"/>
<comment type="caution">
    <text evidence="1">The sequence shown here is derived from an EMBL/GenBank/DDBJ whole genome shotgun (WGS) entry which is preliminary data.</text>
</comment>